<dbReference type="AlphaFoldDB" id="A0A0V1LJG7"/>
<accession>A0A0V1LJG7</accession>
<name>A0A0V1LJG7_9BILA</name>
<reference evidence="1 2" key="1">
    <citation type="submission" date="2015-05" db="EMBL/GenBank/DDBJ databases">
        <title>Evolution of Trichinella species and genotypes.</title>
        <authorList>
            <person name="Korhonen P.K."/>
            <person name="Edoardo P."/>
            <person name="Giuseppe L.R."/>
            <person name="Gasser R.B."/>
        </authorList>
    </citation>
    <scope>NUCLEOTIDE SEQUENCE [LARGE SCALE GENOMIC DNA]</scope>
    <source>
        <strain evidence="1">ISS10</strain>
    </source>
</reference>
<keyword evidence="2" id="KW-1185">Reference proteome</keyword>
<protein>
    <submittedName>
        <fullName evidence="1">Uncharacterized protein</fullName>
    </submittedName>
</protein>
<sequence length="64" mass="7532">MVFNLAFGRNVEMLINSQFLFNTFREMEELQQKNVKPKELTVLKPGRHRVATHVEGEERTCPLE</sequence>
<gene>
    <name evidence="1" type="ORF">T02_3336</name>
</gene>
<dbReference type="Proteomes" id="UP000054721">
    <property type="component" value="Unassembled WGS sequence"/>
</dbReference>
<evidence type="ECO:0000313" key="1">
    <source>
        <dbReference type="EMBL" id="KRZ59659.1"/>
    </source>
</evidence>
<evidence type="ECO:0000313" key="2">
    <source>
        <dbReference type="Proteomes" id="UP000054721"/>
    </source>
</evidence>
<comment type="caution">
    <text evidence="1">The sequence shown here is derived from an EMBL/GenBank/DDBJ whole genome shotgun (WGS) entry which is preliminary data.</text>
</comment>
<organism evidence="1 2">
    <name type="scientific">Trichinella nativa</name>
    <dbReference type="NCBI Taxonomy" id="6335"/>
    <lineage>
        <taxon>Eukaryota</taxon>
        <taxon>Metazoa</taxon>
        <taxon>Ecdysozoa</taxon>
        <taxon>Nematoda</taxon>
        <taxon>Enoplea</taxon>
        <taxon>Dorylaimia</taxon>
        <taxon>Trichinellida</taxon>
        <taxon>Trichinellidae</taxon>
        <taxon>Trichinella</taxon>
    </lineage>
</organism>
<proteinExistence type="predicted"/>
<dbReference type="EMBL" id="JYDW01000039">
    <property type="protein sequence ID" value="KRZ59659.1"/>
    <property type="molecule type" value="Genomic_DNA"/>
</dbReference>